<feature type="active site" evidence="1">
    <location>
        <position position="178"/>
    </location>
</feature>
<dbReference type="PROSITE" id="PS51459">
    <property type="entry name" value="FIDO"/>
    <property type="match status" value="1"/>
</dbReference>
<accession>A0A5S9PJ05</accession>
<keyword evidence="2" id="KW-0547">Nucleotide-binding</keyword>
<dbReference type="PANTHER" id="PTHR13504:SF38">
    <property type="entry name" value="FIDO DOMAIN-CONTAINING PROTEIN"/>
    <property type="match status" value="1"/>
</dbReference>
<dbReference type="InterPro" id="IPR040198">
    <property type="entry name" value="Fido_containing"/>
</dbReference>
<gene>
    <name evidence="5" type="ORF">KFEGEMFD_02071</name>
</gene>
<dbReference type="EMBL" id="CACSIM010000003">
    <property type="protein sequence ID" value="CAA0103905.1"/>
    <property type="molecule type" value="Genomic_DNA"/>
</dbReference>
<reference evidence="5 6" key="1">
    <citation type="submission" date="2019-11" db="EMBL/GenBank/DDBJ databases">
        <authorList>
            <person name="Holert J."/>
        </authorList>
    </citation>
    <scope>NUCLEOTIDE SEQUENCE [LARGE SCALE GENOMIC DNA]</scope>
    <source>
        <strain evidence="5">BC3_2A</strain>
    </source>
</reference>
<keyword evidence="2" id="KW-0067">ATP-binding</keyword>
<evidence type="ECO:0000256" key="1">
    <source>
        <dbReference type="PIRSR" id="PIRSR640198-1"/>
    </source>
</evidence>
<evidence type="ECO:0000256" key="2">
    <source>
        <dbReference type="PIRSR" id="PIRSR640198-2"/>
    </source>
</evidence>
<organism evidence="5 6">
    <name type="scientific">Zhongshania aliphaticivorans</name>
    <dbReference type="NCBI Taxonomy" id="1470434"/>
    <lineage>
        <taxon>Bacteria</taxon>
        <taxon>Pseudomonadati</taxon>
        <taxon>Pseudomonadota</taxon>
        <taxon>Gammaproteobacteria</taxon>
        <taxon>Cellvibrionales</taxon>
        <taxon>Spongiibacteraceae</taxon>
        <taxon>Zhongshania</taxon>
    </lineage>
</organism>
<keyword evidence="3" id="KW-0812">Transmembrane</keyword>
<dbReference type="Proteomes" id="UP000439591">
    <property type="component" value="Unassembled WGS sequence"/>
</dbReference>
<evidence type="ECO:0000256" key="3">
    <source>
        <dbReference type="SAM" id="Phobius"/>
    </source>
</evidence>
<keyword evidence="3" id="KW-1133">Transmembrane helix</keyword>
<evidence type="ECO:0000259" key="4">
    <source>
        <dbReference type="PROSITE" id="PS51459"/>
    </source>
</evidence>
<dbReference type="AlphaFoldDB" id="A0A5S9PJ05"/>
<dbReference type="Gene3D" id="1.10.3290.10">
    <property type="entry name" value="Fido-like domain"/>
    <property type="match status" value="1"/>
</dbReference>
<dbReference type="GO" id="GO:0005524">
    <property type="term" value="F:ATP binding"/>
    <property type="evidence" value="ECO:0007669"/>
    <property type="project" value="UniProtKB-KW"/>
</dbReference>
<name>A0A5S9PJ05_9GAMM</name>
<dbReference type="SUPFAM" id="SSF140931">
    <property type="entry name" value="Fic-like"/>
    <property type="match status" value="1"/>
</dbReference>
<evidence type="ECO:0000313" key="5">
    <source>
        <dbReference type="EMBL" id="CAA0103905.1"/>
    </source>
</evidence>
<keyword evidence="3" id="KW-0472">Membrane</keyword>
<sequence>MESISKLTTDNWISISAIVIPIFLAWLSNLHLWIWSLIKKFLLDRKIEVISPSFDHRFSSLNKQTRVFPFLDKNGHLSIESLIDNHRALLQGTMGKAGELRTNDVYIKCYKMNDSEGGTTLISNKESIINLMPSEEVHLTLSDIIKDWNKKVSKVKSYGTKDKVEFVSRFHLYLEMIHPFLDGNGRIGRSLIEEQLSYLFSQIISFDPEIKQYHHSIELGIKGDESELRKLILEQVKSHA</sequence>
<dbReference type="InterPro" id="IPR036597">
    <property type="entry name" value="Fido-like_dom_sf"/>
</dbReference>
<proteinExistence type="predicted"/>
<dbReference type="Pfam" id="PF02661">
    <property type="entry name" value="Fic"/>
    <property type="match status" value="1"/>
</dbReference>
<dbReference type="PANTHER" id="PTHR13504">
    <property type="entry name" value="FIDO DOMAIN-CONTAINING PROTEIN DDB_G0283145"/>
    <property type="match status" value="1"/>
</dbReference>
<feature type="binding site" evidence="2">
    <location>
        <begin position="182"/>
        <end position="189"/>
    </location>
    <ligand>
        <name>ATP</name>
        <dbReference type="ChEBI" id="CHEBI:30616"/>
    </ligand>
</feature>
<protein>
    <recommendedName>
        <fullName evidence="4">Fido domain-containing protein</fullName>
    </recommendedName>
</protein>
<feature type="transmembrane region" description="Helical" evidence="3">
    <location>
        <begin position="12"/>
        <end position="38"/>
    </location>
</feature>
<feature type="domain" description="Fido" evidence="4">
    <location>
        <begin position="77"/>
        <end position="234"/>
    </location>
</feature>
<evidence type="ECO:0000313" key="6">
    <source>
        <dbReference type="Proteomes" id="UP000439591"/>
    </source>
</evidence>
<dbReference type="InterPro" id="IPR003812">
    <property type="entry name" value="Fido"/>
</dbReference>